<comment type="function">
    <text evidence="9">Part of the Tol-Pal system, which plays a role in outer membrane invagination during cell division and is important for maintaining outer membrane integrity.</text>
</comment>
<dbReference type="PRINTS" id="PR01021">
    <property type="entry name" value="OMPADOMAIN"/>
</dbReference>
<dbReference type="EMBL" id="JAGQDE010000009">
    <property type="protein sequence ID" value="MBQ0959605.1"/>
    <property type="molecule type" value="Genomic_DNA"/>
</dbReference>
<gene>
    <name evidence="9 13" type="primary">pal</name>
    <name evidence="13" type="ORF">KAK06_11660</name>
</gene>
<dbReference type="NCBIfam" id="TIGR02802">
    <property type="entry name" value="Pal_lipo"/>
    <property type="match status" value="1"/>
</dbReference>
<dbReference type="RefSeq" id="WP_210802287.1">
    <property type="nucleotide sequence ID" value="NZ_JAGQDE010000009.1"/>
</dbReference>
<dbReference type="GO" id="GO:0009279">
    <property type="term" value="C:cell outer membrane"/>
    <property type="evidence" value="ECO:0007669"/>
    <property type="project" value="UniProtKB-SubCell"/>
</dbReference>
<evidence type="ECO:0000256" key="9">
    <source>
        <dbReference type="HAMAP-Rule" id="MF_02204"/>
    </source>
</evidence>
<evidence type="ECO:0000313" key="13">
    <source>
        <dbReference type="EMBL" id="MBQ0959605.1"/>
    </source>
</evidence>
<comment type="similarity">
    <text evidence="9">Belongs to the Pal lipoprotein family.</text>
</comment>
<evidence type="ECO:0000259" key="12">
    <source>
        <dbReference type="PROSITE" id="PS51123"/>
    </source>
</evidence>
<keyword evidence="6" id="KW-0998">Cell outer membrane</keyword>
<evidence type="ECO:0000256" key="8">
    <source>
        <dbReference type="ARBA" id="ARBA00023306"/>
    </source>
</evidence>
<comment type="caution">
    <text evidence="13">The sequence shown here is derived from an EMBL/GenBank/DDBJ whole genome shotgun (WGS) entry which is preliminary data.</text>
</comment>
<evidence type="ECO:0000256" key="5">
    <source>
        <dbReference type="ARBA" id="ARBA00023139"/>
    </source>
</evidence>
<feature type="compositionally biased region" description="Basic and acidic residues" evidence="11">
    <location>
        <begin position="160"/>
        <end position="185"/>
    </location>
</feature>
<comment type="subunit">
    <text evidence="9">The Tol-Pal system is composed of five core proteins: the inner membrane proteins TolA, TolQ and TolR, the periplasmic protein TolB and the outer membrane protein Pal. They form a network linking the inner and outer membranes and the peptidoglycan layer.</text>
</comment>
<keyword evidence="14" id="KW-1185">Reference proteome</keyword>
<keyword evidence="4 10" id="KW-0472">Membrane</keyword>
<name>A0A940YUN8_9BURK</name>
<sequence>MIPSATPRRSRHLLWPAALTVALLAGCASGVKLDNEVPVESRNPNAGAQGTQGAGAGGTAQSNVATVDLSAQDKAGTVGRVVYFDFDSFVVKDEYRSVVEGQAKLLQANRQRLVQIEGHTDERGGREYNLALGQKRAEAVQRALVLLGVGDKQLEAVSYGEERPADPGHDEAAWAKNRRAEVKDR</sequence>
<evidence type="ECO:0000256" key="4">
    <source>
        <dbReference type="ARBA" id="ARBA00023136"/>
    </source>
</evidence>
<comment type="subcellular location">
    <subcellularLocation>
        <location evidence="1">Cell outer membrane</location>
    </subcellularLocation>
</comment>
<dbReference type="Proteomes" id="UP000678374">
    <property type="component" value="Unassembled WGS sequence"/>
</dbReference>
<organism evidence="13 14">
    <name type="scientific">Ideonella aquatica</name>
    <dbReference type="NCBI Taxonomy" id="2824119"/>
    <lineage>
        <taxon>Bacteria</taxon>
        <taxon>Pseudomonadati</taxon>
        <taxon>Pseudomonadota</taxon>
        <taxon>Betaproteobacteria</taxon>
        <taxon>Burkholderiales</taxon>
        <taxon>Sphaerotilaceae</taxon>
        <taxon>Ideonella</taxon>
    </lineage>
</organism>
<dbReference type="PANTHER" id="PTHR30329:SF21">
    <property type="entry name" value="LIPOPROTEIN YIAD-RELATED"/>
    <property type="match status" value="1"/>
</dbReference>
<dbReference type="InterPro" id="IPR006664">
    <property type="entry name" value="OMP_bac"/>
</dbReference>
<dbReference type="InterPro" id="IPR036737">
    <property type="entry name" value="OmpA-like_sf"/>
</dbReference>
<dbReference type="CDD" id="cd07185">
    <property type="entry name" value="OmpA_C-like"/>
    <property type="match status" value="1"/>
</dbReference>
<feature type="region of interest" description="Disordered" evidence="11">
    <location>
        <begin position="158"/>
        <end position="185"/>
    </location>
</feature>
<dbReference type="PANTHER" id="PTHR30329">
    <property type="entry name" value="STATOR ELEMENT OF FLAGELLAR MOTOR COMPLEX"/>
    <property type="match status" value="1"/>
</dbReference>
<dbReference type="PROSITE" id="PS51123">
    <property type="entry name" value="OMPA_2"/>
    <property type="match status" value="1"/>
</dbReference>
<dbReference type="Pfam" id="PF00691">
    <property type="entry name" value="OmpA"/>
    <property type="match status" value="1"/>
</dbReference>
<dbReference type="Gene3D" id="3.30.1330.60">
    <property type="entry name" value="OmpA-like domain"/>
    <property type="match status" value="1"/>
</dbReference>
<feature type="region of interest" description="Disordered" evidence="11">
    <location>
        <begin position="38"/>
        <end position="60"/>
    </location>
</feature>
<protein>
    <recommendedName>
        <fullName evidence="9">Peptidoglycan-associated protein</fullName>
    </recommendedName>
</protein>
<evidence type="ECO:0000256" key="7">
    <source>
        <dbReference type="ARBA" id="ARBA00023288"/>
    </source>
</evidence>
<reference evidence="13" key="1">
    <citation type="submission" date="2021-04" db="EMBL/GenBank/DDBJ databases">
        <title>The genome sequence of Ideonella sp. 4Y11.</title>
        <authorList>
            <person name="Liu Y."/>
        </authorList>
    </citation>
    <scope>NUCLEOTIDE SEQUENCE</scope>
    <source>
        <strain evidence="13">4Y11</strain>
    </source>
</reference>
<accession>A0A940YUN8</accession>
<evidence type="ECO:0000256" key="3">
    <source>
        <dbReference type="ARBA" id="ARBA00022729"/>
    </source>
</evidence>
<dbReference type="PROSITE" id="PS01068">
    <property type="entry name" value="OMPA_1"/>
    <property type="match status" value="1"/>
</dbReference>
<dbReference type="InterPro" id="IPR050330">
    <property type="entry name" value="Bact_OuterMem_StrucFunc"/>
</dbReference>
<keyword evidence="7 13" id="KW-0449">Lipoprotein</keyword>
<evidence type="ECO:0000256" key="11">
    <source>
        <dbReference type="SAM" id="MobiDB-lite"/>
    </source>
</evidence>
<proteinExistence type="inferred from homology"/>
<dbReference type="GO" id="GO:0051301">
    <property type="term" value="P:cell division"/>
    <property type="evidence" value="ECO:0007669"/>
    <property type="project" value="UniProtKB-UniRule"/>
</dbReference>
<dbReference type="HAMAP" id="MF_02204">
    <property type="entry name" value="Pal"/>
    <property type="match status" value="1"/>
</dbReference>
<dbReference type="SUPFAM" id="SSF103088">
    <property type="entry name" value="OmpA-like"/>
    <property type="match status" value="1"/>
</dbReference>
<dbReference type="InterPro" id="IPR006665">
    <property type="entry name" value="OmpA-like"/>
</dbReference>
<keyword evidence="8 9" id="KW-0131">Cell cycle</keyword>
<feature type="domain" description="OmpA-like" evidence="12">
    <location>
        <begin position="71"/>
        <end position="185"/>
    </location>
</feature>
<keyword evidence="2 9" id="KW-0132">Cell division</keyword>
<dbReference type="InterPro" id="IPR006690">
    <property type="entry name" value="OMPA-like_CS"/>
</dbReference>
<evidence type="ECO:0000256" key="1">
    <source>
        <dbReference type="ARBA" id="ARBA00004442"/>
    </source>
</evidence>
<keyword evidence="3" id="KW-0732">Signal</keyword>
<evidence type="ECO:0000256" key="2">
    <source>
        <dbReference type="ARBA" id="ARBA00022618"/>
    </source>
</evidence>
<dbReference type="InterPro" id="IPR014169">
    <property type="entry name" value="Pal_lipo_C"/>
</dbReference>
<dbReference type="AlphaFoldDB" id="A0A940YUN8"/>
<keyword evidence="5" id="KW-0564">Palmitate</keyword>
<evidence type="ECO:0000313" key="14">
    <source>
        <dbReference type="Proteomes" id="UP000678374"/>
    </source>
</evidence>
<dbReference type="InterPro" id="IPR039001">
    <property type="entry name" value="Pal"/>
</dbReference>
<evidence type="ECO:0000256" key="6">
    <source>
        <dbReference type="ARBA" id="ARBA00023237"/>
    </source>
</evidence>
<evidence type="ECO:0000256" key="10">
    <source>
        <dbReference type="PROSITE-ProRule" id="PRU00473"/>
    </source>
</evidence>